<dbReference type="Proteomes" id="UP000177124">
    <property type="component" value="Unassembled WGS sequence"/>
</dbReference>
<name>A0A1F5GDC1_9BACT</name>
<protein>
    <submittedName>
        <fullName evidence="1">Uncharacterized protein</fullName>
    </submittedName>
</protein>
<organism evidence="1 2">
    <name type="scientific">Candidatus Curtissbacteria bacterium RIFCSPHIGHO2_02_FULL_42_15</name>
    <dbReference type="NCBI Taxonomy" id="1797716"/>
    <lineage>
        <taxon>Bacteria</taxon>
        <taxon>Candidatus Curtissiibacteriota</taxon>
    </lineage>
</organism>
<sequence length="157" mass="17983">MSNRIESRQPLQLTFPEPSIVIVVPKGGKEEISQKGDKLLTSERLRIEQLIPPIVIRVVTQEILERGFDADIDRGTTDLMLAMAEARQKGITYQDFERFLDENFKLMRERAGSTQPYLDEAKEHILKTAELMWTTISDEEAAEALLTQTVPSPQKRR</sequence>
<evidence type="ECO:0000313" key="2">
    <source>
        <dbReference type="Proteomes" id="UP000177124"/>
    </source>
</evidence>
<dbReference type="STRING" id="1797716.A3D07_04075"/>
<comment type="caution">
    <text evidence="1">The sequence shown here is derived from an EMBL/GenBank/DDBJ whole genome shotgun (WGS) entry which is preliminary data.</text>
</comment>
<accession>A0A1F5GDC1</accession>
<gene>
    <name evidence="1" type="ORF">A3D07_04075</name>
</gene>
<proteinExistence type="predicted"/>
<evidence type="ECO:0000313" key="1">
    <source>
        <dbReference type="EMBL" id="OGD89873.1"/>
    </source>
</evidence>
<dbReference type="AlphaFoldDB" id="A0A1F5GDC1"/>
<dbReference type="EMBL" id="MFBF01000060">
    <property type="protein sequence ID" value="OGD89873.1"/>
    <property type="molecule type" value="Genomic_DNA"/>
</dbReference>
<reference evidence="1 2" key="1">
    <citation type="journal article" date="2016" name="Nat. Commun.">
        <title>Thousands of microbial genomes shed light on interconnected biogeochemical processes in an aquifer system.</title>
        <authorList>
            <person name="Anantharaman K."/>
            <person name="Brown C.T."/>
            <person name="Hug L.A."/>
            <person name="Sharon I."/>
            <person name="Castelle C.J."/>
            <person name="Probst A.J."/>
            <person name="Thomas B.C."/>
            <person name="Singh A."/>
            <person name="Wilkins M.J."/>
            <person name="Karaoz U."/>
            <person name="Brodie E.L."/>
            <person name="Williams K.H."/>
            <person name="Hubbard S.S."/>
            <person name="Banfield J.F."/>
        </authorList>
    </citation>
    <scope>NUCLEOTIDE SEQUENCE [LARGE SCALE GENOMIC DNA]</scope>
</reference>